<dbReference type="RefSeq" id="WP_195172450.1">
    <property type="nucleotide sequence ID" value="NZ_CP062983.1"/>
</dbReference>
<name>A0A7S8IG80_9CHLR</name>
<evidence type="ECO:0000256" key="2">
    <source>
        <dbReference type="ARBA" id="ARBA00022475"/>
    </source>
</evidence>
<evidence type="ECO:0000256" key="4">
    <source>
        <dbReference type="ARBA" id="ARBA00022989"/>
    </source>
</evidence>
<comment type="subcellular location">
    <subcellularLocation>
        <location evidence="1">Cell membrane</location>
        <topology evidence="1">Multi-pass membrane protein</topology>
    </subcellularLocation>
</comment>
<feature type="transmembrane region" description="Helical" evidence="7">
    <location>
        <begin position="168"/>
        <end position="186"/>
    </location>
</feature>
<evidence type="ECO:0000313" key="9">
    <source>
        <dbReference type="Proteomes" id="UP000594468"/>
    </source>
</evidence>
<dbReference type="AlphaFoldDB" id="A0A7S8IG80"/>
<keyword evidence="4 7" id="KW-1133">Transmembrane helix</keyword>
<proteinExistence type="predicted"/>
<gene>
    <name evidence="8" type="ORF">G4Y79_08430</name>
</gene>
<evidence type="ECO:0000256" key="1">
    <source>
        <dbReference type="ARBA" id="ARBA00004651"/>
    </source>
</evidence>
<evidence type="ECO:0000256" key="5">
    <source>
        <dbReference type="ARBA" id="ARBA00023136"/>
    </source>
</evidence>
<dbReference type="EMBL" id="CP062983">
    <property type="protein sequence ID" value="QPC84387.1"/>
    <property type="molecule type" value="Genomic_DNA"/>
</dbReference>
<evidence type="ECO:0000256" key="3">
    <source>
        <dbReference type="ARBA" id="ARBA00022692"/>
    </source>
</evidence>
<keyword evidence="2" id="KW-1003">Cell membrane</keyword>
<evidence type="ECO:0000256" key="7">
    <source>
        <dbReference type="SAM" id="Phobius"/>
    </source>
</evidence>
<accession>A0A7S8IG80</accession>
<reference evidence="8 9" key="1">
    <citation type="submission" date="2020-02" db="EMBL/GenBank/DDBJ databases">
        <authorList>
            <person name="Zheng R.K."/>
            <person name="Sun C.M."/>
        </authorList>
    </citation>
    <scope>NUCLEOTIDE SEQUENCE [LARGE SCALE GENOMIC DNA]</scope>
    <source>
        <strain evidence="9">rifampicinis</strain>
    </source>
</reference>
<organism evidence="8 9">
    <name type="scientific">Phototrophicus methaneseepsis</name>
    <dbReference type="NCBI Taxonomy" id="2710758"/>
    <lineage>
        <taxon>Bacteria</taxon>
        <taxon>Bacillati</taxon>
        <taxon>Chloroflexota</taxon>
        <taxon>Candidatus Thermofontia</taxon>
        <taxon>Phototrophicales</taxon>
        <taxon>Phototrophicaceae</taxon>
        <taxon>Phototrophicus</taxon>
    </lineage>
</organism>
<protein>
    <submittedName>
        <fullName evidence="8">Cytochrome C oxidase subunit IV family protein</fullName>
    </submittedName>
</protein>
<dbReference type="InterPro" id="IPR005171">
    <property type="entry name" value="Cyt_c_oxidase_su4_prok"/>
</dbReference>
<feature type="region of interest" description="Disordered" evidence="6">
    <location>
        <begin position="1"/>
        <end position="70"/>
    </location>
</feature>
<sequence>MADGKRADEQQPEDNEVEEVISEKNVGDTRTPNEIAAESQGKLEATDGGEVEPTPGYSEGEAERVEGEDAVAETTRDVLEASEKAADSEPVKAWDHAIDNVMETMSEGADLDPFAHNQHSYSDTVALPVLGTVTLPGGIYTAVYISLGVFTLLEVLIAEIFATSGIKIALLMAIAVVKATLVIWFYMHLNYDARKNPLLYIVLLLPLTVTMLSIFYLLGVPSLGGLGYGAVY</sequence>
<dbReference type="Pfam" id="PF03626">
    <property type="entry name" value="COX4_pro"/>
    <property type="match status" value="1"/>
</dbReference>
<dbReference type="GO" id="GO:0005886">
    <property type="term" value="C:plasma membrane"/>
    <property type="evidence" value="ECO:0007669"/>
    <property type="project" value="UniProtKB-SubCell"/>
</dbReference>
<dbReference type="Proteomes" id="UP000594468">
    <property type="component" value="Chromosome"/>
</dbReference>
<keyword evidence="5 7" id="KW-0472">Membrane</keyword>
<feature type="compositionally biased region" description="Acidic residues" evidence="6">
    <location>
        <begin position="10"/>
        <end position="20"/>
    </location>
</feature>
<keyword evidence="9" id="KW-1185">Reference proteome</keyword>
<evidence type="ECO:0000313" key="8">
    <source>
        <dbReference type="EMBL" id="QPC84387.1"/>
    </source>
</evidence>
<dbReference type="KEGG" id="pmet:G4Y79_08430"/>
<keyword evidence="3 7" id="KW-0812">Transmembrane</keyword>
<feature type="transmembrane region" description="Helical" evidence="7">
    <location>
        <begin position="198"/>
        <end position="218"/>
    </location>
</feature>
<evidence type="ECO:0000256" key="6">
    <source>
        <dbReference type="SAM" id="MobiDB-lite"/>
    </source>
</evidence>